<accession>A0ABU5UQB4</accession>
<comment type="caution">
    <text evidence="2">The sequence shown here is derived from an EMBL/GenBank/DDBJ whole genome shotgun (WGS) entry which is preliminary data.</text>
</comment>
<evidence type="ECO:0000313" key="3">
    <source>
        <dbReference type="Proteomes" id="UP001303285"/>
    </source>
</evidence>
<dbReference type="Pfam" id="PF01656">
    <property type="entry name" value="CbiA"/>
    <property type="match status" value="1"/>
</dbReference>
<protein>
    <recommendedName>
        <fullName evidence="1">CobQ/CobB/MinD/ParA nucleotide binding domain-containing protein</fullName>
    </recommendedName>
</protein>
<evidence type="ECO:0000259" key="1">
    <source>
        <dbReference type="Pfam" id="PF01656"/>
    </source>
</evidence>
<name>A0ABU5UQB4_NODSP</name>
<gene>
    <name evidence="2" type="ORF">VB695_10325</name>
</gene>
<dbReference type="SUPFAM" id="SSF52540">
    <property type="entry name" value="P-loop containing nucleoside triphosphate hydrolases"/>
    <property type="match status" value="1"/>
</dbReference>
<organism evidence="2 3">
    <name type="scientific">Nodularia spumigena UHCC 0060</name>
    <dbReference type="NCBI Taxonomy" id="3110300"/>
    <lineage>
        <taxon>Bacteria</taxon>
        <taxon>Bacillati</taxon>
        <taxon>Cyanobacteriota</taxon>
        <taxon>Cyanophyceae</taxon>
        <taxon>Nostocales</taxon>
        <taxon>Nodulariaceae</taxon>
        <taxon>Nodularia</taxon>
    </lineage>
</organism>
<evidence type="ECO:0000313" key="2">
    <source>
        <dbReference type="EMBL" id="MEA5608465.1"/>
    </source>
</evidence>
<dbReference type="Proteomes" id="UP001303285">
    <property type="component" value="Unassembled WGS sequence"/>
</dbReference>
<sequence length="268" mass="30924">MTSQENPSRRLVIVTGDKGGVGKSTFARGLLQAWIDEQQDFVAFDADVSNPQIKRFYSTECTIEPLNIFKRGQTDIFLQELGKYIFPPESIEEKKELVSPKSLFLLELPPQSSNILMDFVKDMDLFETIKNIYQMRVTMVVVISRTLDSVNQFVNLYSYCQNNVDYIVVKNNFFGEENEFSRYNNSEIIQKIKSDSTNKQYIHEICMPDLIEHAYDYLDQQSYSFAKGIQQNDLIAVKGRVTAWLRKFKDSIKPVRHLLGLPNSDAAK</sequence>
<reference evidence="2 3" key="1">
    <citation type="submission" date="2023-12" db="EMBL/GenBank/DDBJ databases">
        <title>Baltic Sea Cyanobacteria.</title>
        <authorList>
            <person name="Delbaje E."/>
            <person name="Fewer D.P."/>
            <person name="Shishido T.K."/>
        </authorList>
    </citation>
    <scope>NUCLEOTIDE SEQUENCE [LARGE SCALE GENOMIC DNA]</scope>
    <source>
        <strain evidence="2 3">UHCC 0060</strain>
    </source>
</reference>
<proteinExistence type="predicted"/>
<dbReference type="GeneID" id="78019932"/>
<dbReference type="InterPro" id="IPR002586">
    <property type="entry name" value="CobQ/CobB/MinD/ParA_Nub-bd_dom"/>
</dbReference>
<feature type="domain" description="CobQ/CobB/MinD/ParA nucleotide binding" evidence="1">
    <location>
        <begin position="12"/>
        <end position="179"/>
    </location>
</feature>
<keyword evidence="3" id="KW-1185">Reference proteome</keyword>
<dbReference type="Gene3D" id="3.40.50.300">
    <property type="entry name" value="P-loop containing nucleotide triphosphate hydrolases"/>
    <property type="match status" value="1"/>
</dbReference>
<dbReference type="RefSeq" id="WP_159076576.1">
    <property type="nucleotide sequence ID" value="NZ_JAYGHK010000026.1"/>
</dbReference>
<dbReference type="EMBL" id="JAYGHK010000026">
    <property type="protein sequence ID" value="MEA5608465.1"/>
    <property type="molecule type" value="Genomic_DNA"/>
</dbReference>
<dbReference type="InterPro" id="IPR027417">
    <property type="entry name" value="P-loop_NTPase"/>
</dbReference>